<dbReference type="KEGG" id="vg:35381864"/>
<evidence type="ECO:0000256" key="1">
    <source>
        <dbReference type="SAM" id="Phobius"/>
    </source>
</evidence>
<keyword evidence="1" id="KW-0472">Membrane</keyword>
<evidence type="ECO:0000313" key="2">
    <source>
        <dbReference type="EMBL" id="SNW62024.1"/>
    </source>
</evidence>
<protein>
    <submittedName>
        <fullName evidence="2">Transmembrane domain-containing protein</fullName>
    </submittedName>
</protein>
<sequence>MSGIVLIGVGFGVGSVLGYLSVLNGFAGALVSGKDGGGRHVAKGLFLGVLFPVVGTATGYLVSRFLRG</sequence>
<dbReference type="RefSeq" id="YP_009448326.1">
    <property type="nucleotide sequence ID" value="NC_036594.1"/>
</dbReference>
<accession>A0A2I2L3B7</accession>
<organism evidence="2">
    <name type="scientific">Orpheovirus IHUMI-LCC2</name>
    <dbReference type="NCBI Taxonomy" id="2023057"/>
    <lineage>
        <taxon>Viruses</taxon>
        <taxon>Varidnaviria</taxon>
        <taxon>Bamfordvirae</taxon>
        <taxon>Nucleocytoviricota</taxon>
        <taxon>Megaviricetes</taxon>
        <taxon>Pimascovirales</taxon>
        <taxon>Ocovirineae</taxon>
        <taxon>Orpheoviridae</taxon>
        <taxon>Alphaorpheovirus</taxon>
        <taxon>Alphaorpheovirus massiliense</taxon>
    </lineage>
</organism>
<name>A0A2I2L3B7_9VIRU</name>
<dbReference type="Proteomes" id="UP000236316">
    <property type="component" value="Segment"/>
</dbReference>
<keyword evidence="1 2" id="KW-0812">Transmembrane</keyword>
<gene>
    <name evidence="2" type="ORF">ORPV_120</name>
</gene>
<dbReference type="GeneID" id="35381864"/>
<feature type="transmembrane region" description="Helical" evidence="1">
    <location>
        <begin position="6"/>
        <end position="32"/>
    </location>
</feature>
<evidence type="ECO:0000313" key="3">
    <source>
        <dbReference type="Proteomes" id="UP000236316"/>
    </source>
</evidence>
<feature type="transmembrane region" description="Helical" evidence="1">
    <location>
        <begin position="44"/>
        <end position="62"/>
    </location>
</feature>
<proteinExistence type="predicted"/>
<reference evidence="2" key="1">
    <citation type="submission" date="2017-08" db="EMBL/GenBank/DDBJ databases">
        <authorList>
            <consortium name="Urmite Genomes"/>
        </authorList>
    </citation>
    <scope>NUCLEOTIDE SEQUENCE [LARGE SCALE GENOMIC DNA]</scope>
    <source>
        <strain evidence="2">IHUMI-LCC2</strain>
    </source>
</reference>
<keyword evidence="3" id="KW-1185">Reference proteome</keyword>
<keyword evidence="1" id="KW-1133">Transmembrane helix</keyword>
<dbReference type="EMBL" id="LT906555">
    <property type="protein sequence ID" value="SNW62024.1"/>
    <property type="molecule type" value="Genomic_DNA"/>
</dbReference>